<comment type="similarity">
    <text evidence="3">Belongs to the WD repeat PROPPIN family.</text>
</comment>
<evidence type="ECO:0000313" key="5">
    <source>
        <dbReference type="Proteomes" id="UP001150062"/>
    </source>
</evidence>
<keyword evidence="2" id="KW-0677">Repeat</keyword>
<keyword evidence="1" id="KW-0853">WD repeat</keyword>
<proteinExistence type="inferred from homology"/>
<evidence type="ECO:0000256" key="1">
    <source>
        <dbReference type="ARBA" id="ARBA00022574"/>
    </source>
</evidence>
<reference evidence="4" key="1">
    <citation type="submission" date="2022-08" db="EMBL/GenBank/DDBJ databases">
        <title>Novel sulfate-reducing endosymbionts in the free-living metamonad Anaeramoeba.</title>
        <authorList>
            <person name="Jerlstrom-Hultqvist J."/>
            <person name="Cepicka I."/>
            <person name="Gallot-Lavallee L."/>
            <person name="Salas-Leiva D."/>
            <person name="Curtis B.A."/>
            <person name="Zahonova K."/>
            <person name="Pipaliya S."/>
            <person name="Dacks J."/>
            <person name="Roger A.J."/>
        </authorList>
    </citation>
    <scope>NUCLEOTIDE SEQUENCE</scope>
    <source>
        <strain evidence="4">Schooner1</strain>
    </source>
</reference>
<evidence type="ECO:0000256" key="3">
    <source>
        <dbReference type="ARBA" id="ARBA00025740"/>
    </source>
</evidence>
<keyword evidence="5" id="KW-1185">Reference proteome</keyword>
<dbReference type="Gene3D" id="2.130.10.10">
    <property type="entry name" value="YVTN repeat-like/Quinoprotein amine dehydrogenase"/>
    <property type="match status" value="1"/>
</dbReference>
<dbReference type="InterPro" id="IPR036322">
    <property type="entry name" value="WD40_repeat_dom_sf"/>
</dbReference>
<dbReference type="PANTHER" id="PTHR11227">
    <property type="entry name" value="WD-REPEAT PROTEIN INTERACTING WITH PHOSPHOINOSIDES WIPI -RELATED"/>
    <property type="match status" value="1"/>
</dbReference>
<dbReference type="EMBL" id="JAOAOG010000229">
    <property type="protein sequence ID" value="KAJ6239208.1"/>
    <property type="molecule type" value="Genomic_DNA"/>
</dbReference>
<dbReference type="Proteomes" id="UP001150062">
    <property type="component" value="Unassembled WGS sequence"/>
</dbReference>
<dbReference type="SMART" id="SM00320">
    <property type="entry name" value="WD40"/>
    <property type="match status" value="3"/>
</dbReference>
<dbReference type="InterPro" id="IPR001680">
    <property type="entry name" value="WD40_rpt"/>
</dbReference>
<dbReference type="Pfam" id="PF21032">
    <property type="entry name" value="PROPPIN"/>
    <property type="match status" value="1"/>
</dbReference>
<dbReference type="SUPFAM" id="SSF50978">
    <property type="entry name" value="WD40 repeat-like"/>
    <property type="match status" value="1"/>
</dbReference>
<comment type="caution">
    <text evidence="4">The sequence shown here is derived from an EMBL/GenBank/DDBJ whole genome shotgun (WGS) entry which is preliminary data.</text>
</comment>
<dbReference type="InterPro" id="IPR048720">
    <property type="entry name" value="PROPPIN"/>
</dbReference>
<dbReference type="InterPro" id="IPR015943">
    <property type="entry name" value="WD40/YVTN_repeat-like_dom_sf"/>
</dbReference>
<organism evidence="4 5">
    <name type="scientific">Anaeramoeba flamelloides</name>
    <dbReference type="NCBI Taxonomy" id="1746091"/>
    <lineage>
        <taxon>Eukaryota</taxon>
        <taxon>Metamonada</taxon>
        <taxon>Anaeramoebidae</taxon>
        <taxon>Anaeramoeba</taxon>
    </lineage>
</organism>
<evidence type="ECO:0000313" key="4">
    <source>
        <dbReference type="EMBL" id="KAJ6239208.1"/>
    </source>
</evidence>
<evidence type="ECO:0000256" key="2">
    <source>
        <dbReference type="ARBA" id="ARBA00022737"/>
    </source>
</evidence>
<gene>
    <name evidence="4" type="ORF">M0813_25420</name>
</gene>
<protein>
    <submittedName>
        <fullName evidence="4">Autophagy-related 18a</fullName>
    </submittedName>
</protein>
<accession>A0ABQ8Y4V2</accession>
<sequence length="344" mass="38804">MNLERFREKSKEIKEKITCIGFNQDYSFAQIGYQNGYQLIQTSTFETLETKETDYSIGMFSTLYSSSLIIIRSEDGLKLNIIIRKKRKVQEVENEEKEEEKEECGEEIICTLEFEEPVISIKQNCKYLVVCTKDKICVYLFEDLTRGCYRTFNVKASNGAIALSSSERSYLAYSEKKGDLTVRSLDDDQVIKNFNAHQSAVLQISISPNGSLLASVSIVGKNVRVFDLDNEKERPILFEFVRGKSQATSYGLSFSHDSEYLALTSDRGTGHIFCLQKASRFSGVFLSVGSFAKIKLKKKVPAICAFSSQSPDQIFVLSSSGTLSIYKMNLKKGGECKNLKTIEI</sequence>
<name>A0ABQ8Y4V2_9EUKA</name>